<gene>
    <name evidence="2" type="ORF">FEN17_07225</name>
</gene>
<keyword evidence="3" id="KW-1185">Reference proteome</keyword>
<evidence type="ECO:0008006" key="4">
    <source>
        <dbReference type="Google" id="ProtNLM"/>
    </source>
</evidence>
<protein>
    <recommendedName>
        <fullName evidence="4">Lipocalin-like domain-containing protein</fullName>
    </recommendedName>
</protein>
<evidence type="ECO:0000256" key="1">
    <source>
        <dbReference type="SAM" id="SignalP"/>
    </source>
</evidence>
<organism evidence="2 3">
    <name type="scientific">Dyadobacter luticola</name>
    <dbReference type="NCBI Taxonomy" id="1979387"/>
    <lineage>
        <taxon>Bacteria</taxon>
        <taxon>Pseudomonadati</taxon>
        <taxon>Bacteroidota</taxon>
        <taxon>Cytophagia</taxon>
        <taxon>Cytophagales</taxon>
        <taxon>Spirosomataceae</taxon>
        <taxon>Dyadobacter</taxon>
    </lineage>
</organism>
<proteinExistence type="predicted"/>
<evidence type="ECO:0000313" key="2">
    <source>
        <dbReference type="EMBL" id="TLV03391.1"/>
    </source>
</evidence>
<reference evidence="2 3" key="1">
    <citation type="submission" date="2019-05" db="EMBL/GenBank/DDBJ databases">
        <authorList>
            <person name="Qu J.-H."/>
        </authorList>
    </citation>
    <scope>NUCLEOTIDE SEQUENCE [LARGE SCALE GENOMIC DNA]</scope>
    <source>
        <strain evidence="2 3">T17</strain>
    </source>
</reference>
<feature type="chain" id="PRO_5024401078" description="Lipocalin-like domain-containing protein" evidence="1">
    <location>
        <begin position="19"/>
        <end position="123"/>
    </location>
</feature>
<dbReference type="EMBL" id="VCEJ01000002">
    <property type="protein sequence ID" value="TLV03391.1"/>
    <property type="molecule type" value="Genomic_DNA"/>
</dbReference>
<dbReference type="OrthoDB" id="1065544at2"/>
<sequence>MKQKYLIVILFFALFSCAGDGEDNRPVPTNEMVGTAWKWKMQQDGSTEIYSALRFKNASTLEIWSNLNDERIEKLQQTYSYEYNENTKTVTYAMTERPFCEGKIAGDSMVVTCGIQRLFTRMP</sequence>
<feature type="signal peptide" evidence="1">
    <location>
        <begin position="1"/>
        <end position="18"/>
    </location>
</feature>
<evidence type="ECO:0000313" key="3">
    <source>
        <dbReference type="Proteomes" id="UP000306402"/>
    </source>
</evidence>
<comment type="caution">
    <text evidence="2">The sequence shown here is derived from an EMBL/GenBank/DDBJ whole genome shotgun (WGS) entry which is preliminary data.</text>
</comment>
<dbReference type="PROSITE" id="PS51257">
    <property type="entry name" value="PROKAR_LIPOPROTEIN"/>
    <property type="match status" value="1"/>
</dbReference>
<keyword evidence="1" id="KW-0732">Signal</keyword>
<dbReference type="RefSeq" id="WP_138364599.1">
    <property type="nucleotide sequence ID" value="NZ_VCEJ01000002.1"/>
</dbReference>
<dbReference type="AlphaFoldDB" id="A0A5R9L4Q3"/>
<dbReference type="Proteomes" id="UP000306402">
    <property type="component" value="Unassembled WGS sequence"/>
</dbReference>
<name>A0A5R9L4Q3_9BACT</name>
<accession>A0A5R9L4Q3</accession>